<protein>
    <submittedName>
        <fullName evidence="1">Uncharacterized protein</fullName>
    </submittedName>
</protein>
<accession>A0ACB9LH43</accession>
<proteinExistence type="predicted"/>
<evidence type="ECO:0000313" key="1">
    <source>
        <dbReference type="EMBL" id="KAI4308429.1"/>
    </source>
</evidence>
<dbReference type="EMBL" id="CM039437">
    <property type="protein sequence ID" value="KAI4308429.1"/>
    <property type="molecule type" value="Genomic_DNA"/>
</dbReference>
<keyword evidence="2" id="KW-1185">Reference proteome</keyword>
<reference evidence="1 2" key="1">
    <citation type="journal article" date="2022" name="DNA Res.">
        <title>Chromosomal-level genome assembly of the orchid tree Bauhinia variegata (Leguminosae; Cercidoideae) supports the allotetraploid origin hypothesis of Bauhinia.</title>
        <authorList>
            <person name="Zhong Y."/>
            <person name="Chen Y."/>
            <person name="Zheng D."/>
            <person name="Pang J."/>
            <person name="Liu Y."/>
            <person name="Luo S."/>
            <person name="Meng S."/>
            <person name="Qian L."/>
            <person name="Wei D."/>
            <person name="Dai S."/>
            <person name="Zhou R."/>
        </authorList>
    </citation>
    <scope>NUCLEOTIDE SEQUENCE [LARGE SCALE GENOMIC DNA]</scope>
    <source>
        <strain evidence="1">BV-YZ2020</strain>
    </source>
</reference>
<organism evidence="1 2">
    <name type="scientific">Bauhinia variegata</name>
    <name type="common">Purple orchid tree</name>
    <name type="synonym">Phanera variegata</name>
    <dbReference type="NCBI Taxonomy" id="167791"/>
    <lineage>
        <taxon>Eukaryota</taxon>
        <taxon>Viridiplantae</taxon>
        <taxon>Streptophyta</taxon>
        <taxon>Embryophyta</taxon>
        <taxon>Tracheophyta</taxon>
        <taxon>Spermatophyta</taxon>
        <taxon>Magnoliopsida</taxon>
        <taxon>eudicotyledons</taxon>
        <taxon>Gunneridae</taxon>
        <taxon>Pentapetalae</taxon>
        <taxon>rosids</taxon>
        <taxon>fabids</taxon>
        <taxon>Fabales</taxon>
        <taxon>Fabaceae</taxon>
        <taxon>Cercidoideae</taxon>
        <taxon>Cercideae</taxon>
        <taxon>Bauhiniinae</taxon>
        <taxon>Bauhinia</taxon>
    </lineage>
</organism>
<name>A0ACB9LH43_BAUVA</name>
<dbReference type="Proteomes" id="UP000828941">
    <property type="component" value="Chromosome 12"/>
</dbReference>
<evidence type="ECO:0000313" key="2">
    <source>
        <dbReference type="Proteomes" id="UP000828941"/>
    </source>
</evidence>
<sequence length="123" mass="13654">MKKIVIKLEIHSDRCRNKALKTVAQAQGVVSMSLEGDQLVVTGDVDSVCLTTVLRKKFPYASLQSVEDLNTNVEAPAVVPEPEVQPNSEAENLPICYPNYHYHPSSCYQVVVYDPYPNTCSIL</sequence>
<gene>
    <name evidence="1" type="ORF">L6164_031506</name>
</gene>
<comment type="caution">
    <text evidence="1">The sequence shown here is derived from an EMBL/GenBank/DDBJ whole genome shotgun (WGS) entry which is preliminary data.</text>
</comment>